<comment type="caution">
    <text evidence="3">The sequence shown here is derived from an EMBL/GenBank/DDBJ whole genome shotgun (WGS) entry which is preliminary data.</text>
</comment>
<dbReference type="EMBL" id="JAAMFM010000021">
    <property type="protein sequence ID" value="NVM95879.1"/>
    <property type="molecule type" value="Genomic_DNA"/>
</dbReference>
<organism evidence="3 4">
    <name type="scientific">Arthrobacter wenxiniae</name>
    <dbReference type="NCBI Taxonomy" id="2713570"/>
    <lineage>
        <taxon>Bacteria</taxon>
        <taxon>Bacillati</taxon>
        <taxon>Actinomycetota</taxon>
        <taxon>Actinomycetes</taxon>
        <taxon>Micrococcales</taxon>
        <taxon>Micrococcaceae</taxon>
        <taxon>Arthrobacter</taxon>
    </lineage>
</organism>
<feature type="compositionally biased region" description="Low complexity" evidence="1">
    <location>
        <begin position="43"/>
        <end position="77"/>
    </location>
</feature>
<protein>
    <submittedName>
        <fullName evidence="3">FMN-binding protein</fullName>
    </submittedName>
</protein>
<evidence type="ECO:0000259" key="2">
    <source>
        <dbReference type="SMART" id="SM00900"/>
    </source>
</evidence>
<dbReference type="InterPro" id="IPR007329">
    <property type="entry name" value="FMN-bd"/>
</dbReference>
<name>A0A7Y7II28_9MICC</name>
<dbReference type="Pfam" id="PF04205">
    <property type="entry name" value="FMN_bind"/>
    <property type="match status" value="1"/>
</dbReference>
<evidence type="ECO:0000313" key="3">
    <source>
        <dbReference type="EMBL" id="NVM95879.1"/>
    </source>
</evidence>
<sequence>MNGRKWKGTALFLAIFIVLGATFGLRLYSAQEHSALASSLPTATAKPTTAGGAAPGTSTQSAAPSGPRAAGSGTGPSVRTITGDPESTPYGNVQVAVSFAGRKITGVNVLQVPDAGNYDQQVAQVVPPTLLQEVLTSQSAKVDTVSGGTYTSTGYLQSVQSAIDKLP</sequence>
<evidence type="ECO:0000256" key="1">
    <source>
        <dbReference type="SAM" id="MobiDB-lite"/>
    </source>
</evidence>
<dbReference type="GO" id="GO:0016020">
    <property type="term" value="C:membrane"/>
    <property type="evidence" value="ECO:0007669"/>
    <property type="project" value="InterPro"/>
</dbReference>
<dbReference type="SMART" id="SM00900">
    <property type="entry name" value="FMN_bind"/>
    <property type="match status" value="1"/>
</dbReference>
<evidence type="ECO:0000313" key="4">
    <source>
        <dbReference type="Proteomes" id="UP000543556"/>
    </source>
</evidence>
<accession>A0A7Y7II28</accession>
<dbReference type="AlphaFoldDB" id="A0A7Y7II28"/>
<feature type="region of interest" description="Disordered" evidence="1">
    <location>
        <begin position="43"/>
        <end position="89"/>
    </location>
</feature>
<dbReference type="Gene3D" id="3.90.1010.20">
    <property type="match status" value="1"/>
</dbReference>
<feature type="domain" description="FMN-binding" evidence="2">
    <location>
        <begin position="89"/>
        <end position="166"/>
    </location>
</feature>
<reference evidence="3 4" key="1">
    <citation type="submission" date="2020-02" db="EMBL/GenBank/DDBJ databases">
        <title>Genome sequence of strain AETb3-4.</title>
        <authorList>
            <person name="Gao J."/>
            <person name="Zhang X."/>
        </authorList>
    </citation>
    <scope>NUCLEOTIDE SEQUENCE [LARGE SCALE GENOMIC DNA]</scope>
    <source>
        <strain evidence="3 4">AETb3-4</strain>
    </source>
</reference>
<proteinExistence type="predicted"/>
<dbReference type="GO" id="GO:0010181">
    <property type="term" value="F:FMN binding"/>
    <property type="evidence" value="ECO:0007669"/>
    <property type="project" value="InterPro"/>
</dbReference>
<dbReference type="Proteomes" id="UP000543556">
    <property type="component" value="Unassembled WGS sequence"/>
</dbReference>
<keyword evidence="4" id="KW-1185">Reference proteome</keyword>
<dbReference type="RefSeq" id="WP_176635605.1">
    <property type="nucleotide sequence ID" value="NZ_JAAMFM010000021.1"/>
</dbReference>
<gene>
    <name evidence="3" type="ORF">G6034_13365</name>
</gene>